<dbReference type="PROSITE" id="PS00653">
    <property type="entry name" value="GLYCOSYL_HYDROL_F1_2"/>
    <property type="match status" value="1"/>
</dbReference>
<evidence type="ECO:0000313" key="8">
    <source>
        <dbReference type="Proteomes" id="UP000663880"/>
    </source>
</evidence>
<keyword evidence="4" id="KW-0325">Glycoprotein</keyword>
<dbReference type="PANTHER" id="PTHR10353:SF36">
    <property type="entry name" value="LP05116P"/>
    <property type="match status" value="1"/>
</dbReference>
<comment type="subunit">
    <text evidence="2">Homodimer.</text>
</comment>
<name>A0A821SMB6_9NEOP</name>
<dbReference type="InterPro" id="IPR001360">
    <property type="entry name" value="Glyco_hydro_1"/>
</dbReference>
<accession>A0A821SMB6</accession>
<evidence type="ECO:0000256" key="1">
    <source>
        <dbReference type="ARBA" id="ARBA00010838"/>
    </source>
</evidence>
<protein>
    <recommendedName>
        <fullName evidence="9">Myrosinase 1-like</fullName>
    </recommendedName>
</protein>
<dbReference type="InterPro" id="IPR033132">
    <property type="entry name" value="GH_1_N_CS"/>
</dbReference>
<evidence type="ECO:0008006" key="9">
    <source>
        <dbReference type="Google" id="ProtNLM"/>
    </source>
</evidence>
<sequence>MLFWNTDQGKFECLSDPPDEADIFWLVGKCSLQDFPPNFKFGAASAAYQIEGAWNVDGKGESIWDRMVHNQPGMISNRSNGDVASNSYNLWREDIKLAAELRLDYYRFSISWPRIMPTGLPNNISEAGLKHYNDFIDELLFYSIEPVVTIYHWDLPVKLQDLGGWTNPLMVDWFESYADILFRNYGNRVKTWITINEPIVICDFNYNTGAFAPDIQEQELAPYICNKNVLMAHAKAYRLYQREYREKYNGKLSLANNVLWIDSKESPRDDELRDLGREHMIGRYSHPIFSREGGWPPSIEKLMLRVSLKQGYNESRLPSFTEQEKAFIKGTADFYGFNYYTSRLIRRALPGERGYWFSNGSPELDAMLELPPGARHTSIDMLPMVPEGLGKMLLYLKNTYGNVDFLITENGYPGWQSMNDIERVQSIRTHLEHVLLAIKHNVSVIGYTYWSLLDSFEWISGYESTFGLYSVDFSDPKRRRKPRLSAKYYACIINSHSLNISHECTKNMDLIGYNANRGHRNSFIDYLLIVSLVRLLNN</sequence>
<dbReference type="PANTHER" id="PTHR10353">
    <property type="entry name" value="GLYCOSYL HYDROLASE"/>
    <property type="match status" value="1"/>
</dbReference>
<evidence type="ECO:0000313" key="7">
    <source>
        <dbReference type="EMBL" id="CAF4858789.1"/>
    </source>
</evidence>
<dbReference type="PRINTS" id="PR00131">
    <property type="entry name" value="GLHYDRLASE1"/>
</dbReference>
<dbReference type="FunFam" id="3.20.20.80:FF:000013">
    <property type="entry name" value="lactase-phlorizin hydrolase"/>
    <property type="match status" value="1"/>
</dbReference>
<evidence type="ECO:0000256" key="6">
    <source>
        <dbReference type="RuleBase" id="RU003690"/>
    </source>
</evidence>
<dbReference type="Proteomes" id="UP000663880">
    <property type="component" value="Unassembled WGS sequence"/>
</dbReference>
<dbReference type="GO" id="GO:0008422">
    <property type="term" value="F:beta-glucosidase activity"/>
    <property type="evidence" value="ECO:0007669"/>
    <property type="project" value="TreeGrafter"/>
</dbReference>
<keyword evidence="5" id="KW-0326">Glycosidase</keyword>
<keyword evidence="3" id="KW-0378">Hydrolase</keyword>
<evidence type="ECO:0000256" key="2">
    <source>
        <dbReference type="ARBA" id="ARBA00011738"/>
    </source>
</evidence>
<evidence type="ECO:0000256" key="3">
    <source>
        <dbReference type="ARBA" id="ARBA00022801"/>
    </source>
</evidence>
<dbReference type="Gene3D" id="3.20.20.80">
    <property type="entry name" value="Glycosidases"/>
    <property type="match status" value="1"/>
</dbReference>
<dbReference type="OrthoDB" id="65569at2759"/>
<dbReference type="GO" id="GO:0005975">
    <property type="term" value="P:carbohydrate metabolic process"/>
    <property type="evidence" value="ECO:0007669"/>
    <property type="project" value="InterPro"/>
</dbReference>
<evidence type="ECO:0000256" key="5">
    <source>
        <dbReference type="ARBA" id="ARBA00023295"/>
    </source>
</evidence>
<dbReference type="AlphaFoldDB" id="A0A821SMB6"/>
<keyword evidence="8" id="KW-1185">Reference proteome</keyword>
<dbReference type="InterPro" id="IPR017853">
    <property type="entry name" value="GH"/>
</dbReference>
<reference evidence="7" key="1">
    <citation type="submission" date="2021-02" db="EMBL/GenBank/DDBJ databases">
        <authorList>
            <person name="Steward A R."/>
        </authorList>
    </citation>
    <scope>NUCLEOTIDE SEQUENCE</scope>
</reference>
<dbReference type="Pfam" id="PF00232">
    <property type="entry name" value="Glyco_hydro_1"/>
    <property type="match status" value="1"/>
</dbReference>
<comment type="similarity">
    <text evidence="1 6">Belongs to the glycosyl hydrolase 1 family.</text>
</comment>
<gene>
    <name evidence="7" type="ORF">PMACD_LOCUS7726</name>
</gene>
<organism evidence="7 8">
    <name type="scientific">Pieris macdunnoughi</name>
    <dbReference type="NCBI Taxonomy" id="345717"/>
    <lineage>
        <taxon>Eukaryota</taxon>
        <taxon>Metazoa</taxon>
        <taxon>Ecdysozoa</taxon>
        <taxon>Arthropoda</taxon>
        <taxon>Hexapoda</taxon>
        <taxon>Insecta</taxon>
        <taxon>Pterygota</taxon>
        <taxon>Neoptera</taxon>
        <taxon>Endopterygota</taxon>
        <taxon>Lepidoptera</taxon>
        <taxon>Glossata</taxon>
        <taxon>Ditrysia</taxon>
        <taxon>Papilionoidea</taxon>
        <taxon>Pieridae</taxon>
        <taxon>Pierinae</taxon>
        <taxon>Pieris</taxon>
    </lineage>
</organism>
<comment type="caution">
    <text evidence="7">The sequence shown here is derived from an EMBL/GenBank/DDBJ whole genome shotgun (WGS) entry which is preliminary data.</text>
</comment>
<evidence type="ECO:0000256" key="4">
    <source>
        <dbReference type="ARBA" id="ARBA00023180"/>
    </source>
</evidence>
<dbReference type="SUPFAM" id="SSF51445">
    <property type="entry name" value="(Trans)glycosidases"/>
    <property type="match status" value="1"/>
</dbReference>
<dbReference type="EMBL" id="CAJOBZ010000019">
    <property type="protein sequence ID" value="CAF4858789.1"/>
    <property type="molecule type" value="Genomic_DNA"/>
</dbReference>
<proteinExistence type="inferred from homology"/>